<organism evidence="5 6">
    <name type="scientific">Streptomyces bullii</name>
    <dbReference type="NCBI Taxonomy" id="349910"/>
    <lineage>
        <taxon>Bacteria</taxon>
        <taxon>Bacillati</taxon>
        <taxon>Actinomycetota</taxon>
        <taxon>Actinomycetes</taxon>
        <taxon>Kitasatosporales</taxon>
        <taxon>Streptomycetaceae</taxon>
        <taxon>Streptomyces</taxon>
    </lineage>
</organism>
<dbReference type="PROSITE" id="PS51257">
    <property type="entry name" value="PROKAR_LIPOPROTEIN"/>
    <property type="match status" value="1"/>
</dbReference>
<name>A0ABW0V4G9_9ACTN</name>
<feature type="signal peptide" evidence="3">
    <location>
        <begin position="1"/>
        <end position="19"/>
    </location>
</feature>
<dbReference type="Proteomes" id="UP001596154">
    <property type="component" value="Unassembled WGS sequence"/>
</dbReference>
<keyword evidence="1 3" id="KW-0732">Signal</keyword>
<feature type="region of interest" description="Disordered" evidence="2">
    <location>
        <begin position="27"/>
        <end position="52"/>
    </location>
</feature>
<reference evidence="6" key="1">
    <citation type="journal article" date="2019" name="Int. J. Syst. Evol. Microbiol.">
        <title>The Global Catalogue of Microorganisms (GCM) 10K type strain sequencing project: providing services to taxonomists for standard genome sequencing and annotation.</title>
        <authorList>
            <consortium name="The Broad Institute Genomics Platform"/>
            <consortium name="The Broad Institute Genome Sequencing Center for Infectious Disease"/>
            <person name="Wu L."/>
            <person name="Ma J."/>
        </authorList>
    </citation>
    <scope>NUCLEOTIDE SEQUENCE [LARGE SCALE GENOMIC DNA]</scope>
    <source>
        <strain evidence="6">CGMCC 4.7248</strain>
    </source>
</reference>
<dbReference type="Gene3D" id="2.60.40.1240">
    <property type="match status" value="1"/>
</dbReference>
<accession>A0ABW0V4G9</accession>
<feature type="compositionally biased region" description="Pro residues" evidence="2">
    <location>
        <begin position="37"/>
        <end position="47"/>
    </location>
</feature>
<dbReference type="InterPro" id="IPR029050">
    <property type="entry name" value="Immunoprotect_excell_Ig-like"/>
</dbReference>
<dbReference type="Pfam" id="PF11611">
    <property type="entry name" value="DUF4352"/>
    <property type="match status" value="1"/>
</dbReference>
<gene>
    <name evidence="5" type="ORF">ACFPZJ_39625</name>
</gene>
<dbReference type="RefSeq" id="WP_381031928.1">
    <property type="nucleotide sequence ID" value="NZ_JBHSNY010000034.1"/>
</dbReference>
<evidence type="ECO:0000313" key="5">
    <source>
        <dbReference type="EMBL" id="MFC5639709.1"/>
    </source>
</evidence>
<evidence type="ECO:0000256" key="2">
    <source>
        <dbReference type="SAM" id="MobiDB-lite"/>
    </source>
</evidence>
<evidence type="ECO:0000256" key="3">
    <source>
        <dbReference type="SAM" id="SignalP"/>
    </source>
</evidence>
<protein>
    <submittedName>
        <fullName evidence="5">DUF4352 domain-containing protein</fullName>
    </submittedName>
</protein>
<evidence type="ECO:0000256" key="1">
    <source>
        <dbReference type="ARBA" id="ARBA00022729"/>
    </source>
</evidence>
<feature type="chain" id="PRO_5047382488" evidence="3">
    <location>
        <begin position="20"/>
        <end position="186"/>
    </location>
</feature>
<proteinExistence type="predicted"/>
<feature type="domain" description="DUF4352" evidence="4">
    <location>
        <begin position="53"/>
        <end position="177"/>
    </location>
</feature>
<keyword evidence="6" id="KW-1185">Reference proteome</keyword>
<sequence>MRTRTAIATVILFTGLAVGCSGGSDDPTVAKATDTPPASPTPSPTPSPSQETYKLGDTVDVSTADGKFTAAALAYKDRGIPDVAELLQADQKWAALEVKVCNKDAEGFGVSPFVWSLAYADGARVEATHMTGNELPRPLYPLDAKVKAGDCVRGNVLFQVPKAGRPERVLYSPDVLDEPVEWTAAK</sequence>
<evidence type="ECO:0000313" key="6">
    <source>
        <dbReference type="Proteomes" id="UP001596154"/>
    </source>
</evidence>
<dbReference type="InterPro" id="IPR029051">
    <property type="entry name" value="DUF4352"/>
</dbReference>
<comment type="caution">
    <text evidence="5">The sequence shown here is derived from an EMBL/GenBank/DDBJ whole genome shotgun (WGS) entry which is preliminary data.</text>
</comment>
<dbReference type="EMBL" id="JBHSNY010000034">
    <property type="protein sequence ID" value="MFC5639709.1"/>
    <property type="molecule type" value="Genomic_DNA"/>
</dbReference>
<evidence type="ECO:0000259" key="4">
    <source>
        <dbReference type="Pfam" id="PF11611"/>
    </source>
</evidence>